<organism evidence="1 2">
    <name type="scientific">Enhygromyxa salina</name>
    <dbReference type="NCBI Taxonomy" id="215803"/>
    <lineage>
        <taxon>Bacteria</taxon>
        <taxon>Pseudomonadati</taxon>
        <taxon>Myxococcota</taxon>
        <taxon>Polyangia</taxon>
        <taxon>Nannocystales</taxon>
        <taxon>Nannocystaceae</taxon>
        <taxon>Enhygromyxa</taxon>
    </lineage>
</organism>
<accession>A0A2S9YV60</accession>
<evidence type="ECO:0000313" key="2">
    <source>
        <dbReference type="Proteomes" id="UP000238823"/>
    </source>
</evidence>
<sequence>MEALDPATLDFDQLARASARARGDAWRAAGAHGVDLLLLERTLALTPAERMQQLEDALRLMAGVGG</sequence>
<protein>
    <submittedName>
        <fullName evidence="1">Uncharacterized protein</fullName>
    </submittedName>
</protein>
<dbReference type="RefSeq" id="WP_106088413.1">
    <property type="nucleotide sequence ID" value="NZ_PVNL01000032.1"/>
</dbReference>
<gene>
    <name evidence="1" type="ORF">ENSA7_13690</name>
</gene>
<proteinExistence type="predicted"/>
<name>A0A2S9YV60_9BACT</name>
<comment type="caution">
    <text evidence="1">The sequence shown here is derived from an EMBL/GenBank/DDBJ whole genome shotgun (WGS) entry which is preliminary data.</text>
</comment>
<evidence type="ECO:0000313" key="1">
    <source>
        <dbReference type="EMBL" id="PRQ08970.1"/>
    </source>
</evidence>
<dbReference type="EMBL" id="PVNL01000032">
    <property type="protein sequence ID" value="PRQ08970.1"/>
    <property type="molecule type" value="Genomic_DNA"/>
</dbReference>
<dbReference type="Proteomes" id="UP000238823">
    <property type="component" value="Unassembled WGS sequence"/>
</dbReference>
<dbReference type="AlphaFoldDB" id="A0A2S9YV60"/>
<reference evidence="1 2" key="1">
    <citation type="submission" date="2018-03" db="EMBL/GenBank/DDBJ databases">
        <title>Draft Genome Sequences of the Obligatory Marine Myxobacteria Enhygromyxa salina SWB007.</title>
        <authorList>
            <person name="Poehlein A."/>
            <person name="Moghaddam J.A."/>
            <person name="Harms H."/>
            <person name="Alanjari M."/>
            <person name="Koenig G.M."/>
            <person name="Daniel R."/>
            <person name="Schaeberle T.F."/>
        </authorList>
    </citation>
    <scope>NUCLEOTIDE SEQUENCE [LARGE SCALE GENOMIC DNA]</scope>
    <source>
        <strain evidence="1 2">SWB007</strain>
    </source>
</reference>